<evidence type="ECO:0000256" key="1">
    <source>
        <dbReference type="SAM" id="MobiDB-lite"/>
    </source>
</evidence>
<feature type="compositionally biased region" description="Basic and acidic residues" evidence="1">
    <location>
        <begin position="284"/>
        <end position="299"/>
    </location>
</feature>
<evidence type="ECO:0000313" key="2">
    <source>
        <dbReference type="EMBL" id="KAK2138509.1"/>
    </source>
</evidence>
<comment type="caution">
    <text evidence="2">The sequence shown here is derived from an EMBL/GenBank/DDBJ whole genome shotgun (WGS) entry which is preliminary data.</text>
</comment>
<dbReference type="Gene3D" id="3.10.100.10">
    <property type="entry name" value="Mannose-Binding Protein A, subunit A"/>
    <property type="match status" value="1"/>
</dbReference>
<feature type="compositionally biased region" description="Basic and acidic residues" evidence="1">
    <location>
        <begin position="229"/>
        <end position="242"/>
    </location>
</feature>
<dbReference type="CDD" id="cd00037">
    <property type="entry name" value="CLECT"/>
    <property type="match status" value="1"/>
</dbReference>
<feature type="compositionally biased region" description="Basic and acidic residues" evidence="1">
    <location>
        <begin position="200"/>
        <end position="216"/>
    </location>
</feature>
<protein>
    <recommendedName>
        <fullName evidence="4">C-type lectin domain-containing protein</fullName>
    </recommendedName>
</protein>
<evidence type="ECO:0000313" key="3">
    <source>
        <dbReference type="Proteomes" id="UP001208570"/>
    </source>
</evidence>
<gene>
    <name evidence="2" type="ORF">LSH36_2905g00027</name>
</gene>
<organism evidence="2 3">
    <name type="scientific">Paralvinella palmiformis</name>
    <dbReference type="NCBI Taxonomy" id="53620"/>
    <lineage>
        <taxon>Eukaryota</taxon>
        <taxon>Metazoa</taxon>
        <taxon>Spiralia</taxon>
        <taxon>Lophotrochozoa</taxon>
        <taxon>Annelida</taxon>
        <taxon>Polychaeta</taxon>
        <taxon>Sedentaria</taxon>
        <taxon>Canalipalpata</taxon>
        <taxon>Terebellida</taxon>
        <taxon>Terebelliformia</taxon>
        <taxon>Alvinellidae</taxon>
        <taxon>Paralvinella</taxon>
    </lineage>
</organism>
<accession>A0AAD9IPH5</accession>
<keyword evidence="3" id="KW-1185">Reference proteome</keyword>
<reference evidence="2" key="1">
    <citation type="journal article" date="2023" name="Mol. Biol. Evol.">
        <title>Third-Generation Sequencing Reveals the Adaptive Role of the Epigenome in Three Deep-Sea Polychaetes.</title>
        <authorList>
            <person name="Perez M."/>
            <person name="Aroh O."/>
            <person name="Sun Y."/>
            <person name="Lan Y."/>
            <person name="Juniper S.K."/>
            <person name="Young C.R."/>
            <person name="Angers B."/>
            <person name="Qian P.Y."/>
        </authorList>
    </citation>
    <scope>NUCLEOTIDE SEQUENCE</scope>
    <source>
        <strain evidence="2">P08H-3</strain>
    </source>
</reference>
<evidence type="ECO:0008006" key="4">
    <source>
        <dbReference type="Google" id="ProtNLM"/>
    </source>
</evidence>
<name>A0AAD9IPH5_9ANNE</name>
<feature type="compositionally biased region" description="Basic residues" evidence="1">
    <location>
        <begin position="251"/>
        <end position="261"/>
    </location>
</feature>
<dbReference type="InterPro" id="IPR016187">
    <property type="entry name" value="CTDL_fold"/>
</dbReference>
<dbReference type="InterPro" id="IPR016186">
    <property type="entry name" value="C-type_lectin-like/link_sf"/>
</dbReference>
<dbReference type="Proteomes" id="UP001208570">
    <property type="component" value="Unassembled WGS sequence"/>
</dbReference>
<proteinExistence type="predicted"/>
<dbReference type="SUPFAM" id="SSF56436">
    <property type="entry name" value="C-type lectin-like"/>
    <property type="match status" value="1"/>
</dbReference>
<dbReference type="EMBL" id="JAODUP010002896">
    <property type="protein sequence ID" value="KAK2138509.1"/>
    <property type="molecule type" value="Genomic_DNA"/>
</dbReference>
<feature type="region of interest" description="Disordered" evidence="1">
    <location>
        <begin position="191"/>
        <end position="310"/>
    </location>
</feature>
<sequence>MARIESSQTQKVIERLLQDLPESTQRQIWIGGRRSTDDKWRYMNGSEFNKQFTTSSQTSSYCLYVRLCKDRAPEYHDDNCDEKTTSSRLLCQYDENITDSCSSSDSHFDDNCYRKTKYNGPDGNKIDWYNSETYCSQSDIQGDIAYSYLDDDTLINDIINIVNDSKVCVQLWLGVRKRIWFWMTEPLDDPNDMIDPYGVTKDKNTRSADVRHKEAPSGDLYAVSGKQTTKTDDDINKNKDGINPEELYAKPNKKRNQKSKMSKASEEKEATKSGTAVDSETPSNDEKSSGSKHTEHFETEAGDVYAKVTK</sequence>
<dbReference type="AlphaFoldDB" id="A0AAD9IPH5"/>